<reference evidence="7 8" key="1">
    <citation type="submission" date="2012-11" db="EMBL/GenBank/DDBJ databases">
        <title>Whole genome sequence of Acidocella aminolytica 101 = DSM 11237.</title>
        <authorList>
            <person name="Azuma Y."/>
            <person name="Higashiura N."/>
            <person name="Hirakawa H."/>
            <person name="Matsushita K."/>
        </authorList>
    </citation>
    <scope>NUCLEOTIDE SEQUENCE [LARGE SCALE GENOMIC DNA]</scope>
    <source>
        <strain evidence="8">101 / DSM 11237</strain>
    </source>
</reference>
<feature type="transmembrane region" description="Helical" evidence="6">
    <location>
        <begin position="89"/>
        <end position="109"/>
    </location>
</feature>
<feature type="transmembrane region" description="Helical" evidence="6">
    <location>
        <begin position="386"/>
        <end position="402"/>
    </location>
</feature>
<dbReference type="InterPro" id="IPR044644">
    <property type="entry name" value="DinF-like"/>
</dbReference>
<evidence type="ECO:0000256" key="6">
    <source>
        <dbReference type="SAM" id="Phobius"/>
    </source>
</evidence>
<feature type="transmembrane region" description="Helical" evidence="6">
    <location>
        <begin position="352"/>
        <end position="374"/>
    </location>
</feature>
<comment type="subcellular location">
    <subcellularLocation>
        <location evidence="1">Membrane</location>
        <topology evidence="1">Multi-pass membrane protein</topology>
    </subcellularLocation>
</comment>
<protein>
    <submittedName>
        <fullName evidence="7">Uncharacterized protein</fullName>
    </submittedName>
</protein>
<dbReference type="Proteomes" id="UP000032668">
    <property type="component" value="Unassembled WGS sequence"/>
</dbReference>
<feature type="transmembrane region" description="Helical" evidence="6">
    <location>
        <begin position="310"/>
        <end position="332"/>
    </location>
</feature>
<dbReference type="STRING" id="1120923.SAMN02746095_03791"/>
<dbReference type="NCBIfam" id="TIGR00797">
    <property type="entry name" value="matE"/>
    <property type="match status" value="1"/>
</dbReference>
<evidence type="ECO:0000256" key="1">
    <source>
        <dbReference type="ARBA" id="ARBA00004141"/>
    </source>
</evidence>
<name>A0A0D6PHE2_9PROT</name>
<feature type="transmembrane region" description="Helical" evidence="6">
    <location>
        <begin position="408"/>
        <end position="429"/>
    </location>
</feature>
<dbReference type="GO" id="GO:0042910">
    <property type="term" value="F:xenobiotic transmembrane transporter activity"/>
    <property type="evidence" value="ECO:0007669"/>
    <property type="project" value="InterPro"/>
</dbReference>
<feature type="transmembrane region" description="Helical" evidence="6">
    <location>
        <begin position="43"/>
        <end position="66"/>
    </location>
</feature>
<keyword evidence="3 6" id="KW-0812">Transmembrane</keyword>
<dbReference type="Pfam" id="PF01554">
    <property type="entry name" value="MatE"/>
    <property type="match status" value="2"/>
</dbReference>
<dbReference type="PANTHER" id="PTHR42893:SF46">
    <property type="entry name" value="PROTEIN DETOXIFICATION 44, CHLOROPLASTIC"/>
    <property type="match status" value="1"/>
</dbReference>
<dbReference type="GO" id="GO:0005886">
    <property type="term" value="C:plasma membrane"/>
    <property type="evidence" value="ECO:0007669"/>
    <property type="project" value="TreeGrafter"/>
</dbReference>
<dbReference type="RefSeq" id="WP_048879567.1">
    <property type="nucleotide sequence ID" value="NZ_BANC01000081.1"/>
</dbReference>
<evidence type="ECO:0000256" key="4">
    <source>
        <dbReference type="ARBA" id="ARBA00022989"/>
    </source>
</evidence>
<feature type="transmembrane region" description="Helical" evidence="6">
    <location>
        <begin position="241"/>
        <end position="260"/>
    </location>
</feature>
<dbReference type="GO" id="GO:0015297">
    <property type="term" value="F:antiporter activity"/>
    <property type="evidence" value="ECO:0007669"/>
    <property type="project" value="InterPro"/>
</dbReference>
<evidence type="ECO:0000313" key="8">
    <source>
        <dbReference type="Proteomes" id="UP000032668"/>
    </source>
</evidence>
<keyword evidence="4 6" id="KW-1133">Transmembrane helix</keyword>
<evidence type="ECO:0000256" key="3">
    <source>
        <dbReference type="ARBA" id="ARBA00022692"/>
    </source>
</evidence>
<feature type="transmembrane region" description="Helical" evidence="6">
    <location>
        <begin position="129"/>
        <end position="155"/>
    </location>
</feature>
<keyword evidence="5 6" id="KW-0472">Membrane</keyword>
<gene>
    <name evidence="7" type="ORF">Aam_083_002</name>
</gene>
<organism evidence="7 8">
    <name type="scientific">Acidocella aminolytica 101 = DSM 11237</name>
    <dbReference type="NCBI Taxonomy" id="1120923"/>
    <lineage>
        <taxon>Bacteria</taxon>
        <taxon>Pseudomonadati</taxon>
        <taxon>Pseudomonadota</taxon>
        <taxon>Alphaproteobacteria</taxon>
        <taxon>Acetobacterales</taxon>
        <taxon>Acidocellaceae</taxon>
        <taxon>Acidocella</taxon>
    </lineage>
</organism>
<feature type="transmembrane region" description="Helical" evidence="6">
    <location>
        <begin position="12"/>
        <end position="37"/>
    </location>
</feature>
<dbReference type="CDD" id="cd13136">
    <property type="entry name" value="MATE_DinF_like"/>
    <property type="match status" value="1"/>
</dbReference>
<dbReference type="AlphaFoldDB" id="A0A0D6PHE2"/>
<accession>A0A0D6PHE2</accession>
<feature type="transmembrane region" description="Helical" evidence="6">
    <location>
        <begin position="192"/>
        <end position="210"/>
    </location>
</feature>
<dbReference type="OrthoDB" id="9789527at2"/>
<dbReference type="InterPro" id="IPR002528">
    <property type="entry name" value="MATE_fam"/>
</dbReference>
<comment type="caution">
    <text evidence="7">The sequence shown here is derived from an EMBL/GenBank/DDBJ whole genome shotgun (WGS) entry which is preliminary data.</text>
</comment>
<feature type="transmembrane region" description="Helical" evidence="6">
    <location>
        <begin position="167"/>
        <end position="186"/>
    </location>
</feature>
<evidence type="ECO:0000256" key="2">
    <source>
        <dbReference type="ARBA" id="ARBA00010199"/>
    </source>
</evidence>
<evidence type="ECO:0000313" key="7">
    <source>
        <dbReference type="EMBL" id="GAN81175.1"/>
    </source>
</evidence>
<evidence type="ECO:0000256" key="5">
    <source>
        <dbReference type="ARBA" id="ARBA00023136"/>
    </source>
</evidence>
<comment type="similarity">
    <text evidence="2">Belongs to the multi antimicrobial extrusion (MATE) (TC 2.A.66.1) family.</text>
</comment>
<dbReference type="EMBL" id="BANC01000081">
    <property type="protein sequence ID" value="GAN81175.1"/>
    <property type="molecule type" value="Genomic_DNA"/>
</dbReference>
<keyword evidence="8" id="KW-1185">Reference proteome</keyword>
<dbReference type="PANTHER" id="PTHR42893">
    <property type="entry name" value="PROTEIN DETOXIFICATION 44, CHLOROPLASTIC-RELATED"/>
    <property type="match status" value="1"/>
</dbReference>
<proteinExistence type="inferred from homology"/>
<sequence>MTKAPTVTHRAILAVAVPMMFAYLSTALEGSVATAAIGHLGVAALSAGIAIAAILFDILLVSLNFLRSTALGLSAIALGAGKPDTARAVIQRSLVLAVLLGLLIALLRGSEAHYGLRWLGGRGAVLQAAVSYTLIRALSAPFALGNYAILGALLGHGKAVAGLVLQLLLNTVNITFCLNAVLVLHWGIEGAAWAAVAGEASAFLAGFIWLHHLAGPLHKGLAEALRHGQGWRLMGKLNRDTLIRTLALLFSFAFFTRQGATLGTAMLAANAIHLQFFALASNGLDGFAAAAEQFAGRMLGAGNASGFARVVRLTLGWSLAMGAALTLAYLVFGQEFIALLSEVRHVRADAAASLLWAALVPLVAAPAFQLDGVFIGATWSRDMRNMMLLSLAIFLVSWLLLMPRFGNAGLWGAFLIFLGARGVTLGAVLPARLRLNFQTLSA</sequence>